<reference evidence="4 5" key="1">
    <citation type="submission" date="2014-12" db="EMBL/GenBank/DDBJ databases">
        <title>Draft genome sequence of Cohnella kolymensis strain B-2846.</title>
        <authorList>
            <person name="Karlyshev A.V."/>
            <person name="Kudryashova E.B."/>
        </authorList>
    </citation>
    <scope>NUCLEOTIDE SEQUENCE [LARGE SCALE GENOMIC DNA]</scope>
    <source>
        <strain evidence="4 5">VKM B-2846</strain>
    </source>
</reference>
<name>A0ABR5A006_9BACL</name>
<dbReference type="InterPro" id="IPR038503">
    <property type="entry name" value="SpoIIIAH_sf"/>
</dbReference>
<evidence type="ECO:0000256" key="3">
    <source>
        <dbReference type="SAM" id="Phobius"/>
    </source>
</evidence>
<dbReference type="EMBL" id="JXAL01000033">
    <property type="protein sequence ID" value="KIL34325.1"/>
    <property type="molecule type" value="Genomic_DNA"/>
</dbReference>
<accession>A0ABR5A006</accession>
<gene>
    <name evidence="4" type="ORF">SD71_19970</name>
</gene>
<evidence type="ECO:0008006" key="6">
    <source>
        <dbReference type="Google" id="ProtNLM"/>
    </source>
</evidence>
<keyword evidence="3" id="KW-0812">Transmembrane</keyword>
<evidence type="ECO:0000313" key="5">
    <source>
        <dbReference type="Proteomes" id="UP000054526"/>
    </source>
</evidence>
<keyword evidence="5" id="KW-1185">Reference proteome</keyword>
<dbReference type="InterPro" id="IPR024232">
    <property type="entry name" value="SpoIIIAH"/>
</dbReference>
<feature type="transmembrane region" description="Helical" evidence="3">
    <location>
        <begin position="7"/>
        <end position="26"/>
    </location>
</feature>
<evidence type="ECO:0000256" key="1">
    <source>
        <dbReference type="SAM" id="Coils"/>
    </source>
</evidence>
<keyword evidence="3" id="KW-0472">Membrane</keyword>
<dbReference type="Gene3D" id="1.10.287.4300">
    <property type="entry name" value="Stage III sporulation protein AH-like"/>
    <property type="match status" value="1"/>
</dbReference>
<protein>
    <recommendedName>
        <fullName evidence="6">Mutants block sporulation after engulfment (Stage III sporulation)</fullName>
    </recommendedName>
</protein>
<proteinExistence type="predicted"/>
<feature type="compositionally biased region" description="Polar residues" evidence="2">
    <location>
        <begin position="34"/>
        <end position="43"/>
    </location>
</feature>
<dbReference type="Proteomes" id="UP000054526">
    <property type="component" value="Unassembled WGS sequence"/>
</dbReference>
<feature type="coiled-coil region" evidence="1">
    <location>
        <begin position="125"/>
        <end position="180"/>
    </location>
</feature>
<organism evidence="4 5">
    <name type="scientific">Cohnella kolymensis</name>
    <dbReference type="NCBI Taxonomy" id="1590652"/>
    <lineage>
        <taxon>Bacteria</taxon>
        <taxon>Bacillati</taxon>
        <taxon>Bacillota</taxon>
        <taxon>Bacilli</taxon>
        <taxon>Bacillales</taxon>
        <taxon>Paenibacillaceae</taxon>
        <taxon>Cohnella</taxon>
    </lineage>
</organism>
<dbReference type="RefSeq" id="WP_041067249.1">
    <property type="nucleotide sequence ID" value="NZ_JXAL01000033.1"/>
</dbReference>
<keyword evidence="1" id="KW-0175">Coiled coil</keyword>
<evidence type="ECO:0000313" key="4">
    <source>
        <dbReference type="EMBL" id="KIL34325.1"/>
    </source>
</evidence>
<evidence type="ECO:0000256" key="2">
    <source>
        <dbReference type="SAM" id="MobiDB-lite"/>
    </source>
</evidence>
<dbReference type="Pfam" id="PF12685">
    <property type="entry name" value="SpoIIIAH"/>
    <property type="match status" value="1"/>
</dbReference>
<keyword evidence="3" id="KW-1133">Transmembrane helix</keyword>
<feature type="region of interest" description="Disordered" evidence="2">
    <location>
        <begin position="34"/>
        <end position="108"/>
    </location>
</feature>
<feature type="compositionally biased region" description="Basic and acidic residues" evidence="2">
    <location>
        <begin position="84"/>
        <end position="97"/>
    </location>
</feature>
<comment type="caution">
    <text evidence="4">The sequence shown here is derived from an EMBL/GenBank/DDBJ whole genome shotgun (WGS) entry which is preliminary data.</text>
</comment>
<sequence>MNNKRQTIWLVSMLSLMVILSAYYLFTEDVSPAQNASDNTEQTGALGPTGSPDTTQDGMELSEINPITELGTDDVSDTAGTQDNAKDEAKGNTKDEGSIDETATLSPEDEAVLEQVGNSKGRQLLDNLQRERKENLSRMEEQLEAIYAAGKSSPEEAKTAAEELTRLQDMDERITSLEDKLLLDFDNAVVTEEKSNYKVIVLSDKLEKKQAVGILDLALKELAVTPDRVTIEYVKTS</sequence>